<keyword evidence="2" id="KW-1185">Reference proteome</keyword>
<gene>
    <name evidence="1" type="ORF">DSW25_10835</name>
</gene>
<organism evidence="1 2">
    <name type="scientific">Sulfitobacter donghicola DSW-25 = KCTC 12864 = JCM 14565</name>
    <dbReference type="NCBI Taxonomy" id="1300350"/>
    <lineage>
        <taxon>Bacteria</taxon>
        <taxon>Pseudomonadati</taxon>
        <taxon>Pseudomonadota</taxon>
        <taxon>Alphaproteobacteria</taxon>
        <taxon>Rhodobacterales</taxon>
        <taxon>Roseobacteraceae</taxon>
        <taxon>Sulfitobacter</taxon>
    </lineage>
</organism>
<dbReference type="AlphaFoldDB" id="A0A073IVV3"/>
<accession>A0A073IVV3</accession>
<dbReference type="EMBL" id="JAMC01000003">
    <property type="protein sequence ID" value="KEJ89492.1"/>
    <property type="molecule type" value="Genomic_DNA"/>
</dbReference>
<evidence type="ECO:0000313" key="2">
    <source>
        <dbReference type="Proteomes" id="UP000027734"/>
    </source>
</evidence>
<sequence length="104" mass="11029">MAPTTPHNMSDRYHWSQAKSLMPLTAKCEKGPMGALVPDVQGDEDHIAVVYDKGDTPPEITIKQVSGTVHTVLANGIAVAVIARATGKVPTASDVLLVERSVQP</sequence>
<proteinExistence type="predicted"/>
<dbReference type="Proteomes" id="UP000027734">
    <property type="component" value="Unassembled WGS sequence"/>
</dbReference>
<protein>
    <submittedName>
        <fullName evidence="1">Uncharacterized protein</fullName>
    </submittedName>
</protein>
<dbReference type="RefSeq" id="WP_174416581.1">
    <property type="nucleotide sequence ID" value="NZ_JAMC01000003.1"/>
</dbReference>
<dbReference type="eggNOG" id="ENOG503456T">
    <property type="taxonomic scope" value="Bacteria"/>
</dbReference>
<reference evidence="1 2" key="1">
    <citation type="submission" date="2014-01" db="EMBL/GenBank/DDBJ databases">
        <title>Sulfitobacter donghicola JCM 14565 Genome Sequencing.</title>
        <authorList>
            <person name="Lai Q."/>
            <person name="Hong Z."/>
        </authorList>
    </citation>
    <scope>NUCLEOTIDE SEQUENCE [LARGE SCALE GENOMIC DNA]</scope>
    <source>
        <strain evidence="1 2">JCM 14565</strain>
    </source>
</reference>
<name>A0A073IVV3_9RHOB</name>
<evidence type="ECO:0000313" key="1">
    <source>
        <dbReference type="EMBL" id="KEJ89492.1"/>
    </source>
</evidence>
<comment type="caution">
    <text evidence="1">The sequence shown here is derived from an EMBL/GenBank/DDBJ whole genome shotgun (WGS) entry which is preliminary data.</text>
</comment>